<dbReference type="Pfam" id="PF01325">
    <property type="entry name" value="Fe_dep_repress"/>
    <property type="match status" value="1"/>
</dbReference>
<protein>
    <submittedName>
        <fullName evidence="6">Metal-dependent transcriptional regulator</fullName>
    </submittedName>
</protein>
<dbReference type="AlphaFoldDB" id="A0AAP6BP35"/>
<comment type="caution">
    <text evidence="6">The sequence shown here is derived from an EMBL/GenBank/DDBJ whole genome shotgun (WGS) entry which is preliminary data.</text>
</comment>
<accession>A0AAP6BP35</accession>
<keyword evidence="2" id="KW-0805">Transcription regulation</keyword>
<evidence type="ECO:0000313" key="6">
    <source>
        <dbReference type="EMBL" id="MDX5040064.1"/>
    </source>
</evidence>
<dbReference type="RefSeq" id="WP_091993273.1">
    <property type="nucleotide sequence ID" value="NZ_JAWWVP020000001.1"/>
</dbReference>
<gene>
    <name evidence="6" type="ORF">SFH28_04200</name>
</gene>
<dbReference type="GO" id="GO:0046914">
    <property type="term" value="F:transition metal ion binding"/>
    <property type="evidence" value="ECO:0007669"/>
    <property type="project" value="InterPro"/>
</dbReference>
<dbReference type="PROSITE" id="PS50944">
    <property type="entry name" value="HTH_DTXR"/>
    <property type="match status" value="1"/>
</dbReference>
<dbReference type="PANTHER" id="PTHR33238">
    <property type="entry name" value="IRON (METAL) DEPENDENT REPRESSOR, DTXR FAMILY"/>
    <property type="match status" value="1"/>
</dbReference>
<dbReference type="Gene3D" id="1.10.60.10">
    <property type="entry name" value="Iron dependent repressor, metal binding and dimerisation domain"/>
    <property type="match status" value="1"/>
</dbReference>
<proteinExistence type="inferred from homology"/>
<feature type="domain" description="HTH dtxR-type" evidence="5">
    <location>
        <begin position="10"/>
        <end position="68"/>
    </location>
</feature>
<evidence type="ECO:0000256" key="2">
    <source>
        <dbReference type="ARBA" id="ARBA00023015"/>
    </source>
</evidence>
<dbReference type="InterPro" id="IPR001367">
    <property type="entry name" value="Fe_dep_repressor"/>
</dbReference>
<dbReference type="InterPro" id="IPR036421">
    <property type="entry name" value="Fe_dep_repressor_sf"/>
</dbReference>
<evidence type="ECO:0000256" key="3">
    <source>
        <dbReference type="ARBA" id="ARBA00023125"/>
    </source>
</evidence>
<dbReference type="Gene3D" id="1.10.10.10">
    <property type="entry name" value="Winged helix-like DNA-binding domain superfamily/Winged helix DNA-binding domain"/>
    <property type="match status" value="1"/>
</dbReference>
<dbReference type="GO" id="GO:0046983">
    <property type="term" value="F:protein dimerization activity"/>
    <property type="evidence" value="ECO:0007669"/>
    <property type="project" value="InterPro"/>
</dbReference>
<dbReference type="InterPro" id="IPR036390">
    <property type="entry name" value="WH_DNA-bd_sf"/>
</dbReference>
<organism evidence="6">
    <name type="scientific">Streptococcus anginosus</name>
    <dbReference type="NCBI Taxonomy" id="1328"/>
    <lineage>
        <taxon>Bacteria</taxon>
        <taxon>Bacillati</taxon>
        <taxon>Bacillota</taxon>
        <taxon>Bacilli</taxon>
        <taxon>Lactobacillales</taxon>
        <taxon>Streptococcaceae</taxon>
        <taxon>Streptococcus</taxon>
        <taxon>Streptococcus anginosus group</taxon>
    </lineage>
</organism>
<name>A0AAP6BP35_STRAP</name>
<dbReference type="PANTHER" id="PTHR33238:SF7">
    <property type="entry name" value="IRON-DEPENDENT TRANSCRIPTIONAL REGULATOR"/>
    <property type="match status" value="1"/>
</dbReference>
<dbReference type="InterPro" id="IPR036388">
    <property type="entry name" value="WH-like_DNA-bd_sf"/>
</dbReference>
<dbReference type="GO" id="GO:0003700">
    <property type="term" value="F:DNA-binding transcription factor activity"/>
    <property type="evidence" value="ECO:0007669"/>
    <property type="project" value="InterPro"/>
</dbReference>
<comment type="similarity">
    <text evidence="1">Belongs to the DtxR/MntR family.</text>
</comment>
<dbReference type="EMBL" id="JAWWVP010000003">
    <property type="protein sequence ID" value="MDX5040064.1"/>
    <property type="molecule type" value="Genomic_DNA"/>
</dbReference>
<dbReference type="InterPro" id="IPR050536">
    <property type="entry name" value="DtxR_MntR_Metal-Reg"/>
</dbReference>
<evidence type="ECO:0000259" key="5">
    <source>
        <dbReference type="PROSITE" id="PS50944"/>
    </source>
</evidence>
<dbReference type="SUPFAM" id="SSF47979">
    <property type="entry name" value="Iron-dependent repressor protein, dimerization domain"/>
    <property type="match status" value="1"/>
</dbReference>
<dbReference type="GO" id="GO:0003677">
    <property type="term" value="F:DNA binding"/>
    <property type="evidence" value="ECO:0007669"/>
    <property type="project" value="UniProtKB-KW"/>
</dbReference>
<dbReference type="Pfam" id="PF02742">
    <property type="entry name" value="Fe_dep_repr_C"/>
    <property type="match status" value="1"/>
</dbReference>
<dbReference type="SUPFAM" id="SSF46785">
    <property type="entry name" value="Winged helix' DNA-binding domain"/>
    <property type="match status" value="1"/>
</dbReference>
<dbReference type="InterPro" id="IPR022689">
    <property type="entry name" value="Iron_dep_repressor"/>
</dbReference>
<evidence type="ECO:0000256" key="1">
    <source>
        <dbReference type="ARBA" id="ARBA00007871"/>
    </source>
</evidence>
<keyword evidence="4" id="KW-0804">Transcription</keyword>
<evidence type="ECO:0000256" key="4">
    <source>
        <dbReference type="ARBA" id="ARBA00023163"/>
    </source>
</evidence>
<sequence length="126" mass="15072">MNKIYHKEYVEQNYLENIYTLYLERDEVRNIDIVDKLGVARATVTHMLRNLEKKGYIKYGDDKIVRFTSKGRALAVELYEKHIYLTQVFKYIGVDEKIAEIEACQIEHIISKDTFNKIKKYFEDKI</sequence>
<reference evidence="6" key="1">
    <citation type="submission" date="2023-11" db="EMBL/GenBank/DDBJ databases">
        <title>Streptococcus anginosus urogential strains.</title>
        <authorList>
            <person name="Appleberry H."/>
            <person name="Garcia-Israel J."/>
            <person name="Wolfe A."/>
            <person name="Putonti C."/>
        </authorList>
    </citation>
    <scope>NUCLEOTIDE SEQUENCE</scope>
    <source>
        <strain evidence="6">UMB1758</strain>
    </source>
</reference>
<dbReference type="SMART" id="SM00529">
    <property type="entry name" value="HTH_DTXR"/>
    <property type="match status" value="1"/>
</dbReference>
<dbReference type="InterPro" id="IPR022687">
    <property type="entry name" value="HTH_DTXR"/>
</dbReference>
<keyword evidence="3" id="KW-0238">DNA-binding</keyword>